<comment type="subcellular location">
    <subcellularLocation>
        <location evidence="1">Cell membrane</location>
        <topology evidence="1">Multi-pass membrane protein</topology>
    </subcellularLocation>
</comment>
<evidence type="ECO:0000256" key="5">
    <source>
        <dbReference type="ARBA" id="ARBA00022741"/>
    </source>
</evidence>
<dbReference type="PROSITE" id="PS50893">
    <property type="entry name" value="ABC_TRANSPORTER_2"/>
    <property type="match status" value="1"/>
</dbReference>
<dbReference type="PROSITE" id="PS00211">
    <property type="entry name" value="ABC_TRANSPORTER_1"/>
    <property type="match status" value="1"/>
</dbReference>
<dbReference type="InterPro" id="IPR027417">
    <property type="entry name" value="P-loop_NTPase"/>
</dbReference>
<evidence type="ECO:0000256" key="1">
    <source>
        <dbReference type="ARBA" id="ARBA00004651"/>
    </source>
</evidence>
<evidence type="ECO:0000256" key="8">
    <source>
        <dbReference type="ARBA" id="ARBA00023136"/>
    </source>
</evidence>
<evidence type="ECO:0000313" key="13">
    <source>
        <dbReference type="Proteomes" id="UP000199607"/>
    </source>
</evidence>
<dbReference type="FunFam" id="3.40.50.300:FF:000221">
    <property type="entry name" value="Multidrug ABC transporter ATP-binding protein"/>
    <property type="match status" value="1"/>
</dbReference>
<keyword evidence="4 9" id="KW-0812">Transmembrane</keyword>
<dbReference type="Pfam" id="PF00005">
    <property type="entry name" value="ABC_tran"/>
    <property type="match status" value="1"/>
</dbReference>
<evidence type="ECO:0000259" key="11">
    <source>
        <dbReference type="PROSITE" id="PS50929"/>
    </source>
</evidence>
<dbReference type="Proteomes" id="UP000199607">
    <property type="component" value="Unassembled WGS sequence"/>
</dbReference>
<feature type="transmembrane region" description="Helical" evidence="9">
    <location>
        <begin position="168"/>
        <end position="186"/>
    </location>
</feature>
<dbReference type="SUPFAM" id="SSF52540">
    <property type="entry name" value="P-loop containing nucleoside triphosphate hydrolases"/>
    <property type="match status" value="1"/>
</dbReference>
<proteinExistence type="predicted"/>
<dbReference type="Gene3D" id="3.40.50.300">
    <property type="entry name" value="P-loop containing nucleotide triphosphate hydrolases"/>
    <property type="match status" value="1"/>
</dbReference>
<feature type="transmembrane region" description="Helical" evidence="9">
    <location>
        <begin position="32"/>
        <end position="49"/>
    </location>
</feature>
<evidence type="ECO:0000256" key="7">
    <source>
        <dbReference type="ARBA" id="ARBA00022989"/>
    </source>
</evidence>
<protein>
    <submittedName>
        <fullName evidence="12">ATP-binding cassette, subfamily B</fullName>
    </submittedName>
</protein>
<keyword evidence="3" id="KW-1003">Cell membrane</keyword>
<dbReference type="InterPro" id="IPR017871">
    <property type="entry name" value="ABC_transporter-like_CS"/>
</dbReference>
<keyword evidence="2" id="KW-0813">Transport</keyword>
<keyword evidence="6 12" id="KW-0067">ATP-binding</keyword>
<dbReference type="PANTHER" id="PTHR24221">
    <property type="entry name" value="ATP-BINDING CASSETTE SUB-FAMILY B"/>
    <property type="match status" value="1"/>
</dbReference>
<dbReference type="GO" id="GO:0005524">
    <property type="term" value="F:ATP binding"/>
    <property type="evidence" value="ECO:0007669"/>
    <property type="project" value="UniProtKB-KW"/>
</dbReference>
<organism evidence="12 13">
    <name type="scientific">Halogranum rubrum</name>
    <dbReference type="NCBI Taxonomy" id="553466"/>
    <lineage>
        <taxon>Archaea</taxon>
        <taxon>Methanobacteriati</taxon>
        <taxon>Methanobacteriota</taxon>
        <taxon>Stenosarchaea group</taxon>
        <taxon>Halobacteria</taxon>
        <taxon>Halobacteriales</taxon>
        <taxon>Haloferacaceae</taxon>
    </lineage>
</organism>
<dbReference type="InterPro" id="IPR011527">
    <property type="entry name" value="ABC1_TM_dom"/>
</dbReference>
<dbReference type="GO" id="GO:0005886">
    <property type="term" value="C:plasma membrane"/>
    <property type="evidence" value="ECO:0007669"/>
    <property type="project" value="UniProtKB-SubCell"/>
</dbReference>
<keyword evidence="8 9" id="KW-0472">Membrane</keyword>
<feature type="transmembrane region" description="Helical" evidence="9">
    <location>
        <begin position="282"/>
        <end position="300"/>
    </location>
</feature>
<keyword evidence="5" id="KW-0547">Nucleotide-binding</keyword>
<dbReference type="CDD" id="cd18565">
    <property type="entry name" value="ABC_6TM_exporter_like"/>
    <property type="match status" value="1"/>
</dbReference>
<dbReference type="InterPro" id="IPR036640">
    <property type="entry name" value="ABC1_TM_sf"/>
</dbReference>
<evidence type="ECO:0000256" key="6">
    <source>
        <dbReference type="ARBA" id="ARBA00022840"/>
    </source>
</evidence>
<dbReference type="Gene3D" id="1.20.1560.10">
    <property type="entry name" value="ABC transporter type 1, transmembrane domain"/>
    <property type="match status" value="1"/>
</dbReference>
<feature type="transmembrane region" description="Helical" evidence="9">
    <location>
        <begin position="88"/>
        <end position="109"/>
    </location>
</feature>
<feature type="domain" description="ABC transmembrane type-1" evidence="11">
    <location>
        <begin position="36"/>
        <end position="343"/>
    </location>
</feature>
<dbReference type="Pfam" id="PF00664">
    <property type="entry name" value="ABC_membrane"/>
    <property type="match status" value="1"/>
</dbReference>
<accession>A0A1I4C7A9</accession>
<feature type="transmembrane region" description="Helical" evidence="9">
    <location>
        <begin position="192"/>
        <end position="212"/>
    </location>
</feature>
<dbReference type="AlphaFoldDB" id="A0A1I4C7A9"/>
<feature type="domain" description="ABC transporter" evidence="10">
    <location>
        <begin position="377"/>
        <end position="611"/>
    </location>
</feature>
<evidence type="ECO:0000256" key="2">
    <source>
        <dbReference type="ARBA" id="ARBA00022448"/>
    </source>
</evidence>
<evidence type="ECO:0000313" key="12">
    <source>
        <dbReference type="EMBL" id="SFK76520.1"/>
    </source>
</evidence>
<evidence type="ECO:0000256" key="4">
    <source>
        <dbReference type="ARBA" id="ARBA00022692"/>
    </source>
</evidence>
<dbReference type="STRING" id="553466.SAMN04487950_0981"/>
<evidence type="ECO:0000256" key="3">
    <source>
        <dbReference type="ARBA" id="ARBA00022475"/>
    </source>
</evidence>
<dbReference type="SMART" id="SM00382">
    <property type="entry name" value="AAA"/>
    <property type="match status" value="1"/>
</dbReference>
<evidence type="ECO:0000259" key="10">
    <source>
        <dbReference type="PROSITE" id="PS50893"/>
    </source>
</evidence>
<dbReference type="GO" id="GO:0140359">
    <property type="term" value="F:ABC-type transporter activity"/>
    <property type="evidence" value="ECO:0007669"/>
    <property type="project" value="InterPro"/>
</dbReference>
<dbReference type="InterPro" id="IPR039421">
    <property type="entry name" value="Type_1_exporter"/>
</dbReference>
<keyword evidence="13" id="KW-1185">Reference proteome</keyword>
<name>A0A1I4C7A9_9EURY</name>
<dbReference type="GO" id="GO:0016887">
    <property type="term" value="F:ATP hydrolysis activity"/>
    <property type="evidence" value="ECO:0007669"/>
    <property type="project" value="InterPro"/>
</dbReference>
<reference evidence="13" key="1">
    <citation type="submission" date="2016-10" db="EMBL/GenBank/DDBJ databases">
        <authorList>
            <person name="Varghese N."/>
            <person name="Submissions S."/>
        </authorList>
    </citation>
    <scope>NUCLEOTIDE SEQUENCE [LARGE SCALE GENOMIC DNA]</scope>
    <source>
        <strain evidence="13">CGMCC 1.7738</strain>
    </source>
</reference>
<dbReference type="InterPro" id="IPR003439">
    <property type="entry name" value="ABC_transporter-like_ATP-bd"/>
</dbReference>
<dbReference type="SUPFAM" id="SSF90123">
    <property type="entry name" value="ABC transporter transmembrane region"/>
    <property type="match status" value="1"/>
</dbReference>
<keyword evidence="7 9" id="KW-1133">Transmembrane helix</keyword>
<sequence length="638" mass="69737">MEPETPNPFDEYRDTDSDPLVRIFEEYGRTDLHWFVIGLLASIVGRLLSLTPPLVLGLAIDSVFTPGGPPFGLPLVPATMMPSTTAGLVWLSVGLILGAFALGVVFSWVQGVGLSLFSNRVQHAVRTDTYAAMQRLDMAFFDDKQTGQVMSVLNNDVRNLRTFLDSTLSGAIQLVVTVVGIAVILFTLNWQLALVTLVAVPLLTVFTLRFMTTIRPLYRALRASVGALNTRLENNLSGIEVIKTSNTEMYEEARVTEASREYYDRTWDVVKLEYLYQPSMELLAGVAFAATFVVGGLWIALEEPPLFFTGDLLVGEFVTFLFMTQRFIDPLAGAGRIVNAYENARASGERIFGLSTLPVTIGDDADAVALDDVRGAIEYDGVDFAYANGVPVLHDVDFTVDPGQTVALVGPTGAGKSTAAKLLLRLYDVTDGTIRLDGTDVRDVRLDSLRSAVGYVSQEVYLFDGTVRENLTYGAFDATEVEMVAAAEAAEAQEFIERLPDGYDTRIGERGVKLSGGQRQRISLARAMLQDPAVLVLDEATSAVDTETELYIQRALARLTEGRTTMVIAHRLSTVRHADQILVLDGGRVVERGTHDELLAQNGLYATLWNIQAGALDEADADILDELARRERSAVETD</sequence>
<evidence type="ECO:0000256" key="9">
    <source>
        <dbReference type="SAM" id="Phobius"/>
    </source>
</evidence>
<dbReference type="PROSITE" id="PS50929">
    <property type="entry name" value="ABC_TM1F"/>
    <property type="match status" value="1"/>
</dbReference>
<gene>
    <name evidence="12" type="ORF">SAMN04487950_0981</name>
</gene>
<dbReference type="PANTHER" id="PTHR24221:SF654">
    <property type="entry name" value="ATP-BINDING CASSETTE SUB-FAMILY B MEMBER 6"/>
    <property type="match status" value="1"/>
</dbReference>
<dbReference type="InterPro" id="IPR003593">
    <property type="entry name" value="AAA+_ATPase"/>
</dbReference>
<dbReference type="EMBL" id="FOTC01000001">
    <property type="protein sequence ID" value="SFK76520.1"/>
    <property type="molecule type" value="Genomic_DNA"/>
</dbReference>